<dbReference type="EMBL" id="BMAO01018982">
    <property type="protein sequence ID" value="GFR27587.1"/>
    <property type="molecule type" value="Genomic_DNA"/>
</dbReference>
<evidence type="ECO:0000256" key="5">
    <source>
        <dbReference type="ARBA" id="ARBA00022889"/>
    </source>
</evidence>
<evidence type="ECO:0000256" key="1">
    <source>
        <dbReference type="ARBA" id="ARBA00004167"/>
    </source>
</evidence>
<protein>
    <submittedName>
        <fullName evidence="11">Down syndrome cell adhesion molecule-like protein Dscam2</fullName>
    </submittedName>
</protein>
<dbReference type="InterPro" id="IPR051170">
    <property type="entry name" value="Neural/epithelial_adhesion"/>
</dbReference>
<dbReference type="SMART" id="SM00408">
    <property type="entry name" value="IGc2"/>
    <property type="match status" value="3"/>
</dbReference>
<dbReference type="Pfam" id="PF13927">
    <property type="entry name" value="Ig_3"/>
    <property type="match status" value="2"/>
</dbReference>
<evidence type="ECO:0000256" key="7">
    <source>
        <dbReference type="ARBA" id="ARBA00023136"/>
    </source>
</evidence>
<dbReference type="Pfam" id="PF07679">
    <property type="entry name" value="I-set"/>
    <property type="match status" value="1"/>
</dbReference>
<feature type="domain" description="Ig-like" evidence="10">
    <location>
        <begin position="221"/>
        <end position="299"/>
    </location>
</feature>
<dbReference type="GO" id="GO:0043005">
    <property type="term" value="C:neuron projection"/>
    <property type="evidence" value="ECO:0007669"/>
    <property type="project" value="TreeGrafter"/>
</dbReference>
<dbReference type="InterPro" id="IPR013783">
    <property type="entry name" value="Ig-like_fold"/>
</dbReference>
<dbReference type="FunFam" id="2.60.40.10:FF:000017">
    <property type="entry name" value="Down syndrome cell adhesion molecule b"/>
    <property type="match status" value="1"/>
</dbReference>
<keyword evidence="5" id="KW-0130">Cell adhesion</keyword>
<evidence type="ECO:0000313" key="12">
    <source>
        <dbReference type="Proteomes" id="UP000887116"/>
    </source>
</evidence>
<name>A0A8X6HP55_TRICU</name>
<dbReference type="OrthoDB" id="152385at2759"/>
<keyword evidence="7" id="KW-0472">Membrane</keyword>
<evidence type="ECO:0000259" key="10">
    <source>
        <dbReference type="PROSITE" id="PS50835"/>
    </source>
</evidence>
<sequence>MEHETMTNLSSLCFYPLNSKPIVEFLLEEPYGQVPPRITHTATRILVQSGDTVQLPCAGQAFPLPTYRWYRKESSVSVAPVRLGHRREMVGGTLILRNAEIRDSGRYVCVLTSSGNEDKAETELVVTVKLTVSIYPHERLADIGEVVTFNCSIRGYPVSNVRWVKNAKFLTDGGRLRIIARNQLMVTSVRREDHGLYQCFAGNDRDSAQGIAQLLIGDNPPEFLHTFENVTVNPGSPVSLKCSASGNPLPQITWSLDGAQVPEDQSFRSGDYVTLENTVVSYVNISRAGVEHSGEFTCT</sequence>
<evidence type="ECO:0000256" key="6">
    <source>
        <dbReference type="ARBA" id="ARBA00022989"/>
    </source>
</evidence>
<dbReference type="SMART" id="SM00409">
    <property type="entry name" value="IG"/>
    <property type="match status" value="3"/>
</dbReference>
<keyword evidence="4" id="KW-0677">Repeat</keyword>
<dbReference type="AlphaFoldDB" id="A0A8X6HP55"/>
<organism evidence="11 12">
    <name type="scientific">Trichonephila clavata</name>
    <name type="common">Joro spider</name>
    <name type="synonym">Nephila clavata</name>
    <dbReference type="NCBI Taxonomy" id="2740835"/>
    <lineage>
        <taxon>Eukaryota</taxon>
        <taxon>Metazoa</taxon>
        <taxon>Ecdysozoa</taxon>
        <taxon>Arthropoda</taxon>
        <taxon>Chelicerata</taxon>
        <taxon>Arachnida</taxon>
        <taxon>Araneae</taxon>
        <taxon>Araneomorphae</taxon>
        <taxon>Entelegynae</taxon>
        <taxon>Araneoidea</taxon>
        <taxon>Nephilidae</taxon>
        <taxon>Trichonephila</taxon>
    </lineage>
</organism>
<dbReference type="InterPro" id="IPR003598">
    <property type="entry name" value="Ig_sub2"/>
</dbReference>
<evidence type="ECO:0000256" key="2">
    <source>
        <dbReference type="ARBA" id="ARBA00022692"/>
    </source>
</evidence>
<accession>A0A8X6HP55</accession>
<dbReference type="SUPFAM" id="SSF48726">
    <property type="entry name" value="Immunoglobulin"/>
    <property type="match status" value="3"/>
</dbReference>
<dbReference type="Proteomes" id="UP000887116">
    <property type="component" value="Unassembled WGS sequence"/>
</dbReference>
<dbReference type="GO" id="GO:0016020">
    <property type="term" value="C:membrane"/>
    <property type="evidence" value="ECO:0007669"/>
    <property type="project" value="UniProtKB-SubCell"/>
</dbReference>
<evidence type="ECO:0000256" key="9">
    <source>
        <dbReference type="ARBA" id="ARBA00023319"/>
    </source>
</evidence>
<evidence type="ECO:0000313" key="11">
    <source>
        <dbReference type="EMBL" id="GFR27587.1"/>
    </source>
</evidence>
<keyword evidence="12" id="KW-1185">Reference proteome</keyword>
<gene>
    <name evidence="11" type="primary">Dscam2</name>
    <name evidence="11" type="ORF">TNCT_358971</name>
</gene>
<reference evidence="11" key="1">
    <citation type="submission" date="2020-07" db="EMBL/GenBank/DDBJ databases">
        <title>Multicomponent nature underlies the extraordinary mechanical properties of spider dragline silk.</title>
        <authorList>
            <person name="Kono N."/>
            <person name="Nakamura H."/>
            <person name="Mori M."/>
            <person name="Yoshida Y."/>
            <person name="Ohtoshi R."/>
            <person name="Malay A.D."/>
            <person name="Moran D.A.P."/>
            <person name="Tomita M."/>
            <person name="Numata K."/>
            <person name="Arakawa K."/>
        </authorList>
    </citation>
    <scope>NUCLEOTIDE SEQUENCE</scope>
</reference>
<keyword evidence="8" id="KW-1015">Disulfide bond</keyword>
<keyword evidence="9" id="KW-0393">Immunoglobulin domain</keyword>
<feature type="domain" description="Ig-like" evidence="10">
    <location>
        <begin position="36"/>
        <end position="127"/>
    </location>
</feature>
<comment type="subcellular location">
    <subcellularLocation>
        <location evidence="1">Membrane</location>
        <topology evidence="1">Single-pass membrane protein</topology>
    </subcellularLocation>
</comment>
<dbReference type="InterPro" id="IPR003599">
    <property type="entry name" value="Ig_sub"/>
</dbReference>
<evidence type="ECO:0000256" key="3">
    <source>
        <dbReference type="ARBA" id="ARBA00022729"/>
    </source>
</evidence>
<feature type="non-terminal residue" evidence="11">
    <location>
        <position position="1"/>
    </location>
</feature>
<evidence type="ECO:0000256" key="4">
    <source>
        <dbReference type="ARBA" id="ARBA00022737"/>
    </source>
</evidence>
<keyword evidence="6" id="KW-1133">Transmembrane helix</keyword>
<dbReference type="InterPro" id="IPR007110">
    <property type="entry name" value="Ig-like_dom"/>
</dbReference>
<evidence type="ECO:0000256" key="8">
    <source>
        <dbReference type="ARBA" id="ARBA00023157"/>
    </source>
</evidence>
<comment type="caution">
    <text evidence="11">The sequence shown here is derived from an EMBL/GenBank/DDBJ whole genome shotgun (WGS) entry which is preliminary data.</text>
</comment>
<dbReference type="Gene3D" id="2.60.40.10">
    <property type="entry name" value="Immunoglobulins"/>
    <property type="match status" value="3"/>
</dbReference>
<dbReference type="PANTHER" id="PTHR12231">
    <property type="entry name" value="CTX-RELATED TYPE I TRANSMEMBRANE PROTEIN"/>
    <property type="match status" value="1"/>
</dbReference>
<dbReference type="GO" id="GO:0007155">
    <property type="term" value="P:cell adhesion"/>
    <property type="evidence" value="ECO:0007669"/>
    <property type="project" value="UniProtKB-KW"/>
</dbReference>
<dbReference type="FunFam" id="2.60.40.10:FF:000324">
    <property type="entry name" value="Down syndrome cell adhesion molecule, isoform D"/>
    <property type="match status" value="1"/>
</dbReference>
<keyword evidence="2" id="KW-0812">Transmembrane</keyword>
<feature type="domain" description="Ig-like" evidence="10">
    <location>
        <begin position="130"/>
        <end position="212"/>
    </location>
</feature>
<dbReference type="PANTHER" id="PTHR12231:SF253">
    <property type="entry name" value="DPR-INTERACTING PROTEIN ETA, ISOFORM B-RELATED"/>
    <property type="match status" value="1"/>
</dbReference>
<keyword evidence="3" id="KW-0732">Signal</keyword>
<dbReference type="PROSITE" id="PS50835">
    <property type="entry name" value="IG_LIKE"/>
    <property type="match status" value="3"/>
</dbReference>
<proteinExistence type="predicted"/>
<dbReference type="InterPro" id="IPR013098">
    <property type="entry name" value="Ig_I-set"/>
</dbReference>
<dbReference type="InterPro" id="IPR036179">
    <property type="entry name" value="Ig-like_dom_sf"/>
</dbReference>